<dbReference type="InterPro" id="IPR011055">
    <property type="entry name" value="Dup_hybrid_motif"/>
</dbReference>
<dbReference type="Proteomes" id="UP000188388">
    <property type="component" value="Unassembled WGS sequence"/>
</dbReference>
<sequence length="774" mass="83578">MTHSIDTSFRLKKQARAALRRRRLWRRLLAGLAVAVLLSIAAGFYLTADYWSFGDEDEELHAVEGTDDVPADASVYVPAIIDLAGDPMWITLAPDTGAATKSQVIPRPAELDQAGVSPQIEILSDVMLSASEKFMTTIPSTQEDFAFFQAQRQTAPAPSNELQNDVQPPPVANEAPVASEPQDDAEAGWGETIDSGEAALPAFQKTQIENNTSVANVVSEHQRYQATEDIFVKILNDRSLDSVALDAHFSAEDAKLAGEALKALFNRESLEPGHVVAMRGFRPTRETTTMSLMQVSIYAKNVFVGTLTRNAAGAFVSGVDPWVREDLFNYSGAQAQGTHKRQYRLLDAIYSTAARNKVPTGVIGEAIMYLSRGQDLDAFASEDQRLVLIYSQKPRGKEETAGRVLYVGVQGSEKSLDCFVFQQTDGQFACVSGDDQVRSLTVANGMVTPVNGVMTSTFGPRKHPILGTVRIHKGVDWAAPLGTPIAAAFDGEIVFQGDGSGYGNLVKISHGNGSETRYAHMQKFADKGGVGAKVKAGEIIGYIGTTGLSTGPHLHFELYRNGQAIDPLGTVTAIATDASAVETLTERIVQVESGGKARAKNPLSSATGAGQFITKTWIRMMNTYRPELARTLSTADLLALRFDATISREMVSNLAREGEAYLRARGHQITAGRLYLCHFLGMEGAHQVLSSPGSAQLSAVLGSAVIQANPFLTGKSASYVVSWAERKMGRKLSPAMVEVSQQTTTTTEVRQTSPEFEKYKQAITALISSTQNTL</sequence>
<accession>A0A1R3VGI9</accession>
<keyword evidence="4" id="KW-1185">Reference proteome</keyword>
<evidence type="ECO:0000259" key="2">
    <source>
        <dbReference type="Pfam" id="PF01551"/>
    </source>
</evidence>
<dbReference type="EMBL" id="FTPD01000056">
    <property type="protein sequence ID" value="SIT59040.1"/>
    <property type="molecule type" value="Genomic_DNA"/>
</dbReference>
<evidence type="ECO:0000313" key="3">
    <source>
        <dbReference type="EMBL" id="SIT59040.1"/>
    </source>
</evidence>
<feature type="compositionally biased region" description="Polar residues" evidence="1">
    <location>
        <begin position="153"/>
        <end position="166"/>
    </location>
</feature>
<dbReference type="Gene3D" id="1.10.530.10">
    <property type="match status" value="1"/>
</dbReference>
<dbReference type="GO" id="GO:0004222">
    <property type="term" value="F:metalloendopeptidase activity"/>
    <property type="evidence" value="ECO:0007669"/>
    <property type="project" value="TreeGrafter"/>
</dbReference>
<protein>
    <recommendedName>
        <fullName evidence="2">M23ase beta-sheet core domain-containing protein</fullName>
    </recommendedName>
</protein>
<feature type="region of interest" description="Disordered" evidence="1">
    <location>
        <begin position="153"/>
        <end position="185"/>
    </location>
</feature>
<reference evidence="4" key="1">
    <citation type="submission" date="2017-01" db="EMBL/GenBank/DDBJ databases">
        <authorList>
            <person name="Brunel B."/>
        </authorList>
    </citation>
    <scope>NUCLEOTIDE SEQUENCE [LARGE SCALE GENOMIC DNA]</scope>
</reference>
<evidence type="ECO:0000256" key="1">
    <source>
        <dbReference type="SAM" id="MobiDB-lite"/>
    </source>
</evidence>
<organism evidence="3 4">
    <name type="scientific">Mesorhizobium prunaredense</name>
    <dbReference type="NCBI Taxonomy" id="1631249"/>
    <lineage>
        <taxon>Bacteria</taxon>
        <taxon>Pseudomonadati</taxon>
        <taxon>Pseudomonadota</taxon>
        <taxon>Alphaproteobacteria</taxon>
        <taxon>Hyphomicrobiales</taxon>
        <taxon>Phyllobacteriaceae</taxon>
        <taxon>Mesorhizobium</taxon>
    </lineage>
</organism>
<dbReference type="AlphaFoldDB" id="A0A1R3VGI9"/>
<dbReference type="PANTHER" id="PTHR21666:SF270">
    <property type="entry name" value="MUREIN HYDROLASE ACTIVATOR ENVC"/>
    <property type="match status" value="1"/>
</dbReference>
<feature type="domain" description="M23ase beta-sheet core" evidence="2">
    <location>
        <begin position="471"/>
        <end position="567"/>
    </location>
</feature>
<dbReference type="Pfam" id="PF01551">
    <property type="entry name" value="Peptidase_M23"/>
    <property type="match status" value="1"/>
</dbReference>
<dbReference type="Gene3D" id="2.70.70.10">
    <property type="entry name" value="Glucose Permease (Domain IIA)"/>
    <property type="match status" value="1"/>
</dbReference>
<dbReference type="PANTHER" id="PTHR21666">
    <property type="entry name" value="PEPTIDASE-RELATED"/>
    <property type="match status" value="1"/>
</dbReference>
<gene>
    <name evidence="3" type="ORF">BQ8794_60349</name>
</gene>
<proteinExistence type="predicted"/>
<dbReference type="SUPFAM" id="SSF51261">
    <property type="entry name" value="Duplicated hybrid motif"/>
    <property type="match status" value="1"/>
</dbReference>
<name>A0A1R3VGI9_9HYPH</name>
<dbReference type="InterPro" id="IPR016047">
    <property type="entry name" value="M23ase_b-sheet_dom"/>
</dbReference>
<evidence type="ECO:0000313" key="4">
    <source>
        <dbReference type="Proteomes" id="UP000188388"/>
    </source>
</evidence>
<dbReference type="CDD" id="cd12797">
    <property type="entry name" value="M23_peptidase"/>
    <property type="match status" value="1"/>
</dbReference>
<dbReference type="InterPro" id="IPR050570">
    <property type="entry name" value="Cell_wall_metabolism_enzyme"/>
</dbReference>
<dbReference type="STRING" id="1631249.BQ8794_60349"/>
<dbReference type="RefSeq" id="WP_077382216.1">
    <property type="nucleotide sequence ID" value="NZ_FTPD01000056.1"/>
</dbReference>